<name>A0ABX0DCE8_9MICC</name>
<proteinExistence type="predicted"/>
<dbReference type="NCBIfam" id="TIGR04089">
    <property type="entry name" value="exp_by_SipW_III"/>
    <property type="match status" value="1"/>
</dbReference>
<dbReference type="Proteomes" id="UP000479226">
    <property type="component" value="Unassembled WGS sequence"/>
</dbReference>
<protein>
    <submittedName>
        <fullName evidence="1">Alternate-type signal peptide domain-containing protein</fullName>
    </submittedName>
</protein>
<dbReference type="EMBL" id="JAAKZI010000011">
    <property type="protein sequence ID" value="NGN83490.1"/>
    <property type="molecule type" value="Genomic_DNA"/>
</dbReference>
<accession>A0ABX0DCE8</accession>
<keyword evidence="2" id="KW-1185">Reference proteome</keyword>
<sequence length="183" mass="18302">MNKMAKGAIATGLGVILLVGGGGTLATWNLAQNASMGKVVTGDLNLVPSTTTAGQGQWTNAAGTKIDIASYKVVPGDVLIYTQDLNLTISGDLMAAKLAVTGAGINNGFDPATVSVSATTLTKGTQILPGTVLLPADSGTVQASTTFTFNTSTAGRSDVGANYDFSGVGYSLVQQAPASANKS</sequence>
<reference evidence="1 2" key="1">
    <citation type="submission" date="2020-02" db="EMBL/GenBank/DDBJ databases">
        <title>Genome sequence of the type strain DSM 27180 of Arthrobacter silviterrae.</title>
        <authorList>
            <person name="Gao J."/>
            <person name="Sun J."/>
        </authorList>
    </citation>
    <scope>NUCLEOTIDE SEQUENCE [LARGE SCALE GENOMIC DNA]</scope>
    <source>
        <strain evidence="1 2">DSM 27180</strain>
    </source>
</reference>
<evidence type="ECO:0000313" key="1">
    <source>
        <dbReference type="EMBL" id="NGN83490.1"/>
    </source>
</evidence>
<evidence type="ECO:0000313" key="2">
    <source>
        <dbReference type="Proteomes" id="UP000479226"/>
    </source>
</evidence>
<organism evidence="1 2">
    <name type="scientific">Arthrobacter silviterrae</name>
    <dbReference type="NCBI Taxonomy" id="2026658"/>
    <lineage>
        <taxon>Bacteria</taxon>
        <taxon>Bacillati</taxon>
        <taxon>Actinomycetota</taxon>
        <taxon>Actinomycetes</taxon>
        <taxon>Micrococcales</taxon>
        <taxon>Micrococcaceae</taxon>
        <taxon>Arthrobacter</taxon>
    </lineage>
</organism>
<dbReference type="InterPro" id="IPR024006">
    <property type="entry name" value="Alt_signal_exp_actinobact"/>
</dbReference>
<comment type="caution">
    <text evidence="1">The sequence shown here is derived from an EMBL/GenBank/DDBJ whole genome shotgun (WGS) entry which is preliminary data.</text>
</comment>
<dbReference type="RefSeq" id="WP_165181588.1">
    <property type="nucleotide sequence ID" value="NZ_JAAKZI010000011.1"/>
</dbReference>
<gene>
    <name evidence="1" type="ORF">G6N77_08465</name>
</gene>